<dbReference type="VEuPathDB" id="VectorBase:AMEM007586"/>
<sequence length="296" mass="32093">MCRKCESNGLQWSVQSATGPALLCMNGWLVHARKCYICGEGADGPFRTLPTHHGQSSVPTVEGTCEDFRPEEKYAFDCPPTYTSCLTQVDGDIEIRTCGENLAINDCKSANSIDYCYCSTDLCNQLTRAEIRRSIETSLMHAHHRNRLGGGAGMHHQLPPNNSDDEDMAESSGMDGDRSETHHRTLPSSRSSSQQHHREMLHNGGGGAIVAPGHRDVTTQLTITLKPVATTADRRSKDDSNGTASSDRSRDGNAISSTSSSAPSSCSSVARLVVFASCSVLLFAMLQHFPINTDPY</sequence>
<dbReference type="AlphaFoldDB" id="A0A182V246"/>
<accession>A0A182V246</accession>
<feature type="region of interest" description="Disordered" evidence="1">
    <location>
        <begin position="145"/>
        <end position="212"/>
    </location>
</feature>
<protein>
    <submittedName>
        <fullName evidence="2">Uncharacterized protein</fullName>
    </submittedName>
</protein>
<evidence type="ECO:0000313" key="3">
    <source>
        <dbReference type="Proteomes" id="UP000075903"/>
    </source>
</evidence>
<dbReference type="Proteomes" id="UP000075903">
    <property type="component" value="Unassembled WGS sequence"/>
</dbReference>
<reference evidence="2" key="1">
    <citation type="submission" date="2020-05" db="UniProtKB">
        <authorList>
            <consortium name="EnsemblMetazoa"/>
        </authorList>
    </citation>
    <scope>IDENTIFICATION</scope>
    <source>
        <strain evidence="2">MAF</strain>
    </source>
</reference>
<dbReference type="EnsemblMetazoa" id="AMEM007586-RA">
    <property type="protein sequence ID" value="AMEM007586-PA"/>
    <property type="gene ID" value="AMEM007586"/>
</dbReference>
<evidence type="ECO:0000313" key="2">
    <source>
        <dbReference type="EnsemblMetazoa" id="AMEM007586-PA"/>
    </source>
</evidence>
<feature type="region of interest" description="Disordered" evidence="1">
    <location>
        <begin position="225"/>
        <end position="264"/>
    </location>
</feature>
<proteinExistence type="predicted"/>
<name>A0A182V246_ANOME</name>
<dbReference type="VEuPathDB" id="VectorBase:AMEM21_012213"/>
<organism evidence="2 3">
    <name type="scientific">Anopheles merus</name>
    <name type="common">Mosquito</name>
    <dbReference type="NCBI Taxonomy" id="30066"/>
    <lineage>
        <taxon>Eukaryota</taxon>
        <taxon>Metazoa</taxon>
        <taxon>Ecdysozoa</taxon>
        <taxon>Arthropoda</taxon>
        <taxon>Hexapoda</taxon>
        <taxon>Insecta</taxon>
        <taxon>Pterygota</taxon>
        <taxon>Neoptera</taxon>
        <taxon>Endopterygota</taxon>
        <taxon>Diptera</taxon>
        <taxon>Nematocera</taxon>
        <taxon>Culicoidea</taxon>
        <taxon>Culicidae</taxon>
        <taxon>Anophelinae</taxon>
        <taxon>Anopheles</taxon>
    </lineage>
</organism>
<evidence type="ECO:0000256" key="1">
    <source>
        <dbReference type="SAM" id="MobiDB-lite"/>
    </source>
</evidence>
<keyword evidence="3" id="KW-1185">Reference proteome</keyword>